<proteinExistence type="predicted"/>
<evidence type="ECO:0000313" key="1">
    <source>
        <dbReference type="EMBL" id="MDC7685249.1"/>
    </source>
</evidence>
<name>A0ABT5HYV9_9CAUL</name>
<dbReference type="RefSeq" id="WP_272749752.1">
    <property type="nucleotide sequence ID" value="NZ_JAQQKX010000026.1"/>
</dbReference>
<accession>A0ABT5HYV9</accession>
<reference evidence="1 2" key="1">
    <citation type="submission" date="2023-01" db="EMBL/GenBank/DDBJ databases">
        <title>Novel species of the genus Asticcacaulis isolated from rivers.</title>
        <authorList>
            <person name="Lu H."/>
        </authorList>
    </citation>
    <scope>NUCLEOTIDE SEQUENCE [LARGE SCALE GENOMIC DNA]</scope>
    <source>
        <strain evidence="1 2">BYS171W</strain>
    </source>
</reference>
<dbReference type="EMBL" id="JAQQKX010000026">
    <property type="protein sequence ID" value="MDC7685249.1"/>
    <property type="molecule type" value="Genomic_DNA"/>
</dbReference>
<protein>
    <submittedName>
        <fullName evidence="1">PAS domain-containing protein</fullName>
    </submittedName>
</protein>
<dbReference type="Pfam" id="PF07310">
    <property type="entry name" value="PAS_5"/>
    <property type="match status" value="1"/>
</dbReference>
<sequence length="194" mass="21191">MAHNSTAQFLTAWRGLQDTPQKAPARDAFDPTRMKTLMPQMLMLAAGDHRTGGFNFRLAGGFIEQLHGPGLKGSDFTALFAPAFQAPLIVALTSARHREQPLLLCVTTEVGDDLLSAEILLTPLRNQDGLIDRFVGLYQPLGPQPDAFRLEAHYDTNLPRAGRLSLKSARLQTADAPAFPAHLRLVSIEGRLIA</sequence>
<dbReference type="Proteomes" id="UP001214854">
    <property type="component" value="Unassembled WGS sequence"/>
</dbReference>
<dbReference type="InterPro" id="IPR009922">
    <property type="entry name" value="DUF1457"/>
</dbReference>
<evidence type="ECO:0000313" key="2">
    <source>
        <dbReference type="Proteomes" id="UP001214854"/>
    </source>
</evidence>
<gene>
    <name evidence="1" type="ORF">PQU92_18350</name>
</gene>
<keyword evidence="2" id="KW-1185">Reference proteome</keyword>
<dbReference type="PIRSF" id="PIRSF031878">
    <property type="entry name" value="UCP031878"/>
    <property type="match status" value="1"/>
</dbReference>
<comment type="caution">
    <text evidence="1">The sequence shown here is derived from an EMBL/GenBank/DDBJ whole genome shotgun (WGS) entry which is preliminary data.</text>
</comment>
<organism evidence="1 2">
    <name type="scientific">Asticcacaulis aquaticus</name>
    <dbReference type="NCBI Taxonomy" id="2984212"/>
    <lineage>
        <taxon>Bacteria</taxon>
        <taxon>Pseudomonadati</taxon>
        <taxon>Pseudomonadota</taxon>
        <taxon>Alphaproteobacteria</taxon>
        <taxon>Caulobacterales</taxon>
        <taxon>Caulobacteraceae</taxon>
        <taxon>Asticcacaulis</taxon>
    </lineage>
</organism>